<dbReference type="SUPFAM" id="SSF54427">
    <property type="entry name" value="NTF2-like"/>
    <property type="match status" value="1"/>
</dbReference>
<evidence type="ECO:0000313" key="3">
    <source>
        <dbReference type="Proteomes" id="UP000256297"/>
    </source>
</evidence>
<sequence length="149" mass="16732">MKPMTNEERKAIALEYLRAVDNHGATESGKSILELFADDAIVHYPKWGIARGKAEIGRMLMDVSALLQSVSHHHDQVNWIFSGGDTVVCEGTSHGVHRDGPWQADTPSWGAGRWCDVFEIRGGLIHRCFVYLDPDYAGRDAARYPWIPR</sequence>
<gene>
    <name evidence="2" type="primary">cvm</name>
    <name evidence="2" type="ORF">CBM2589_A70447</name>
</gene>
<evidence type="ECO:0000259" key="1">
    <source>
        <dbReference type="Pfam" id="PF12680"/>
    </source>
</evidence>
<protein>
    <submittedName>
        <fullName evidence="2">Ribulose-5-phosphate epimerase</fullName>
    </submittedName>
</protein>
<dbReference type="AlphaFoldDB" id="A0A975XBC9"/>
<proteinExistence type="predicted"/>
<dbReference type="Gene3D" id="3.10.450.50">
    <property type="match status" value="1"/>
</dbReference>
<dbReference type="RefSeq" id="WP_198046788.1">
    <property type="nucleotide sequence ID" value="NZ_LT976857.1"/>
</dbReference>
<dbReference type="Proteomes" id="UP000256297">
    <property type="component" value="Chromosome CBM2589_a"/>
</dbReference>
<organism evidence="2 3">
    <name type="scientific">Cupriavidus taiwanensis</name>
    <dbReference type="NCBI Taxonomy" id="164546"/>
    <lineage>
        <taxon>Bacteria</taxon>
        <taxon>Pseudomonadati</taxon>
        <taxon>Pseudomonadota</taxon>
        <taxon>Betaproteobacteria</taxon>
        <taxon>Burkholderiales</taxon>
        <taxon>Burkholderiaceae</taxon>
        <taxon>Cupriavidus</taxon>
    </lineage>
</organism>
<accession>A0A975XBC9</accession>
<feature type="domain" description="SnoaL-like" evidence="1">
    <location>
        <begin position="15"/>
        <end position="126"/>
    </location>
</feature>
<dbReference type="InterPro" id="IPR037401">
    <property type="entry name" value="SnoaL-like"/>
</dbReference>
<evidence type="ECO:0000313" key="2">
    <source>
        <dbReference type="EMBL" id="SOY64343.1"/>
    </source>
</evidence>
<name>A0A975XBC9_9BURK</name>
<comment type="caution">
    <text evidence="2">The sequence shown here is derived from an EMBL/GenBank/DDBJ whole genome shotgun (WGS) entry which is preliminary data.</text>
</comment>
<dbReference type="EMBL" id="OFSP01000037">
    <property type="protein sequence ID" value="SOY64343.1"/>
    <property type="molecule type" value="Genomic_DNA"/>
</dbReference>
<dbReference type="InterPro" id="IPR032710">
    <property type="entry name" value="NTF2-like_dom_sf"/>
</dbReference>
<dbReference type="Pfam" id="PF12680">
    <property type="entry name" value="SnoaL_2"/>
    <property type="match status" value="1"/>
</dbReference>
<reference evidence="2 3" key="1">
    <citation type="submission" date="2018-01" db="EMBL/GenBank/DDBJ databases">
        <authorList>
            <person name="Clerissi C."/>
        </authorList>
    </citation>
    <scope>NUCLEOTIDE SEQUENCE [LARGE SCALE GENOMIC DNA]</scope>
    <source>
        <strain evidence="2">Cupriavidus taiwanensis STM 3521</strain>
    </source>
</reference>